<evidence type="ECO:0000313" key="10">
    <source>
        <dbReference type="EMBL" id="KGF51462.1"/>
    </source>
</evidence>
<dbReference type="OrthoDB" id="9811744at2"/>
<evidence type="ECO:0000256" key="8">
    <source>
        <dbReference type="ARBA" id="ARBA00022909"/>
    </source>
</evidence>
<dbReference type="GO" id="GO:0046872">
    <property type="term" value="F:metal ion binding"/>
    <property type="evidence" value="ECO:0007669"/>
    <property type="project" value="UniProtKB-KW"/>
</dbReference>
<dbReference type="GO" id="GO:0046656">
    <property type="term" value="P:folic acid biosynthetic process"/>
    <property type="evidence" value="ECO:0007669"/>
    <property type="project" value="UniProtKB-KW"/>
</dbReference>
<dbReference type="PROSITE" id="PS50972">
    <property type="entry name" value="PTERIN_BINDING"/>
    <property type="match status" value="1"/>
</dbReference>
<dbReference type="InterPro" id="IPR000489">
    <property type="entry name" value="Pterin-binding_dom"/>
</dbReference>
<keyword evidence="8" id="KW-0289">Folate biosynthesis</keyword>
<dbReference type="AlphaFoldDB" id="A0A096C977"/>
<dbReference type="RefSeq" id="WP_156098360.1">
    <property type="nucleotide sequence ID" value="NZ_JRNU01000037.1"/>
</dbReference>
<dbReference type="SUPFAM" id="SSF51717">
    <property type="entry name" value="Dihydropteroate synthetase-like"/>
    <property type="match status" value="1"/>
</dbReference>
<dbReference type="PROSITE" id="PS00793">
    <property type="entry name" value="DHPS_2"/>
    <property type="match status" value="1"/>
</dbReference>
<evidence type="ECO:0000256" key="1">
    <source>
        <dbReference type="ARBA" id="ARBA00000012"/>
    </source>
</evidence>
<dbReference type="NCBIfam" id="TIGR01496">
    <property type="entry name" value="DHPS"/>
    <property type="match status" value="1"/>
</dbReference>
<comment type="catalytic activity">
    <reaction evidence="1">
        <text>(7,8-dihydropterin-6-yl)methyl diphosphate + 4-aminobenzoate = 7,8-dihydropteroate + diphosphate</text>
        <dbReference type="Rhea" id="RHEA:19949"/>
        <dbReference type="ChEBI" id="CHEBI:17836"/>
        <dbReference type="ChEBI" id="CHEBI:17839"/>
        <dbReference type="ChEBI" id="CHEBI:33019"/>
        <dbReference type="ChEBI" id="CHEBI:72950"/>
        <dbReference type="EC" id="2.5.1.15"/>
    </reaction>
</comment>
<evidence type="ECO:0000256" key="4">
    <source>
        <dbReference type="ARBA" id="ARBA00012458"/>
    </source>
</evidence>
<dbReference type="InterPro" id="IPR011005">
    <property type="entry name" value="Dihydropteroate_synth-like_sf"/>
</dbReference>
<dbReference type="GO" id="GO:0004156">
    <property type="term" value="F:dihydropteroate synthase activity"/>
    <property type="evidence" value="ECO:0007669"/>
    <property type="project" value="UniProtKB-EC"/>
</dbReference>
<comment type="caution">
    <text evidence="10">The sequence shown here is derived from an EMBL/GenBank/DDBJ whole genome shotgun (WGS) entry which is preliminary data.</text>
</comment>
<dbReference type="Gene3D" id="3.20.20.20">
    <property type="entry name" value="Dihydropteroate synthase-like"/>
    <property type="match status" value="1"/>
</dbReference>
<evidence type="ECO:0000259" key="9">
    <source>
        <dbReference type="PROSITE" id="PS50972"/>
    </source>
</evidence>
<dbReference type="PANTHER" id="PTHR20941">
    <property type="entry name" value="FOLATE SYNTHESIS PROTEINS"/>
    <property type="match status" value="1"/>
</dbReference>
<keyword evidence="11" id="KW-1185">Reference proteome</keyword>
<protein>
    <recommendedName>
        <fullName evidence="4">dihydropteroate synthase</fullName>
        <ecNumber evidence="4">2.5.1.15</ecNumber>
    </recommendedName>
</protein>
<comment type="cofactor">
    <cofactor evidence="2">
        <name>Mg(2+)</name>
        <dbReference type="ChEBI" id="CHEBI:18420"/>
    </cofactor>
</comment>
<comment type="pathway">
    <text evidence="3">Cofactor biosynthesis; tetrahydrofolate biosynthesis; 7,8-dihydrofolate from 2-amino-4-hydroxy-6-hydroxymethyl-7,8-dihydropteridine diphosphate and 4-aminobenzoate: step 1/2.</text>
</comment>
<accession>A0A096C977</accession>
<evidence type="ECO:0000256" key="6">
    <source>
        <dbReference type="ARBA" id="ARBA00022723"/>
    </source>
</evidence>
<name>A0A096C977_9BACT</name>
<dbReference type="GO" id="GO:0005829">
    <property type="term" value="C:cytosol"/>
    <property type="evidence" value="ECO:0007669"/>
    <property type="project" value="TreeGrafter"/>
</dbReference>
<dbReference type="Pfam" id="PF00809">
    <property type="entry name" value="Pterin_bind"/>
    <property type="match status" value="1"/>
</dbReference>
<gene>
    <name evidence="10" type="ORF">HMPREF9302_07330</name>
</gene>
<dbReference type="InterPro" id="IPR045031">
    <property type="entry name" value="DHP_synth-like"/>
</dbReference>
<dbReference type="PANTHER" id="PTHR20941:SF1">
    <property type="entry name" value="FOLIC ACID SYNTHESIS PROTEIN FOL1"/>
    <property type="match status" value="1"/>
</dbReference>
<evidence type="ECO:0000256" key="3">
    <source>
        <dbReference type="ARBA" id="ARBA00004763"/>
    </source>
</evidence>
<dbReference type="EC" id="2.5.1.15" evidence="4"/>
<evidence type="ECO:0000256" key="7">
    <source>
        <dbReference type="ARBA" id="ARBA00022842"/>
    </source>
</evidence>
<evidence type="ECO:0000256" key="5">
    <source>
        <dbReference type="ARBA" id="ARBA00022679"/>
    </source>
</evidence>
<keyword evidence="7" id="KW-0460">Magnesium</keyword>
<dbReference type="GO" id="GO:0046654">
    <property type="term" value="P:tetrahydrofolate biosynthetic process"/>
    <property type="evidence" value="ECO:0007669"/>
    <property type="project" value="TreeGrafter"/>
</dbReference>
<evidence type="ECO:0000256" key="2">
    <source>
        <dbReference type="ARBA" id="ARBA00001946"/>
    </source>
</evidence>
<organism evidence="10 11">
    <name type="scientific">Prevotella amnii DNF00058</name>
    <dbReference type="NCBI Taxonomy" id="1401066"/>
    <lineage>
        <taxon>Bacteria</taxon>
        <taxon>Pseudomonadati</taxon>
        <taxon>Bacteroidota</taxon>
        <taxon>Bacteroidia</taxon>
        <taxon>Bacteroidales</taxon>
        <taxon>Prevotellaceae</taxon>
        <taxon>Prevotella</taxon>
    </lineage>
</organism>
<proteinExistence type="predicted"/>
<feature type="domain" description="Pterin-binding" evidence="9">
    <location>
        <begin position="22"/>
        <end position="262"/>
    </location>
</feature>
<dbReference type="InterPro" id="IPR006390">
    <property type="entry name" value="DHP_synth_dom"/>
</dbReference>
<dbReference type="Proteomes" id="UP000029614">
    <property type="component" value="Unassembled WGS sequence"/>
</dbReference>
<sequence>MITEPIDYSVNVRGKLINLGNPQVMGILNVTPDSFFADSRKQTEIEIYNRANQIVSEGASIIDIGACSTRPGGEVVSEEEEMARLAFALPIVKRAQPDAILSIDTFRASVARRCVEEFGVDIINDVEEGKDPDMFKTVAKLKTPYILMSVAANLQDLLINFSREIEELRAIGQKDIILDPGFGFGKTPVSGNYEILSVMERIQILELPILVGISRKRMIHQLLGITVEESLNGTTVLNTIALLKGANILRVHDVKQAVEAVKIVNRLRGK</sequence>
<keyword evidence="6" id="KW-0479">Metal-binding</keyword>
<evidence type="ECO:0000313" key="11">
    <source>
        <dbReference type="Proteomes" id="UP000029614"/>
    </source>
</evidence>
<keyword evidence="5" id="KW-0808">Transferase</keyword>
<dbReference type="EMBL" id="JRNU01000037">
    <property type="protein sequence ID" value="KGF51462.1"/>
    <property type="molecule type" value="Genomic_DNA"/>
</dbReference>
<reference evidence="10 11" key="1">
    <citation type="submission" date="2014-07" db="EMBL/GenBank/DDBJ databases">
        <authorList>
            <person name="McCorrison J."/>
            <person name="Sanka R."/>
            <person name="Torralba M."/>
            <person name="Gillis M."/>
            <person name="Haft D.H."/>
            <person name="Methe B."/>
            <person name="Sutton G."/>
            <person name="Nelson K.E."/>
        </authorList>
    </citation>
    <scope>NUCLEOTIDE SEQUENCE [LARGE SCALE GENOMIC DNA]</scope>
    <source>
        <strain evidence="10 11">DNF00058</strain>
    </source>
</reference>